<reference evidence="2 4" key="1">
    <citation type="submission" date="2020-09" db="EMBL/GenBank/DDBJ databases">
        <title>Draft Genomes of Bacterial Isolates from North Pond Shallow Sediments.</title>
        <authorList>
            <person name="Kiel Reese B."/>
            <person name="Mullis M."/>
            <person name="Weisend R.E."/>
        </authorList>
    </citation>
    <scope>NUCLEOTIDE SEQUENCE</scope>
    <source>
        <strain evidence="2">KJE-2</strain>
        <strain evidence="1 4">KJE-3</strain>
    </source>
</reference>
<dbReference type="RefSeq" id="WP_199493605.1">
    <property type="nucleotide sequence ID" value="NZ_JAEMOO010000014.1"/>
</dbReference>
<dbReference type="AlphaFoldDB" id="A0A8I1KG14"/>
<accession>A0A8I1KG14</accession>
<dbReference type="EMBL" id="JAEMOP010000002">
    <property type="protein sequence ID" value="MBJ7314462.1"/>
    <property type="molecule type" value="Genomic_DNA"/>
</dbReference>
<evidence type="ECO:0000313" key="3">
    <source>
        <dbReference type="Proteomes" id="UP000621390"/>
    </source>
</evidence>
<evidence type="ECO:0000313" key="1">
    <source>
        <dbReference type="EMBL" id="MBJ7265648.1"/>
    </source>
</evidence>
<organism evidence="2 3">
    <name type="scientific">Idiomarina abyssalis</name>
    <dbReference type="NCBI Taxonomy" id="86102"/>
    <lineage>
        <taxon>Bacteria</taxon>
        <taxon>Pseudomonadati</taxon>
        <taxon>Pseudomonadota</taxon>
        <taxon>Gammaproteobacteria</taxon>
        <taxon>Alteromonadales</taxon>
        <taxon>Idiomarinaceae</taxon>
        <taxon>Idiomarina</taxon>
    </lineage>
</organism>
<comment type="caution">
    <text evidence="2">The sequence shown here is derived from an EMBL/GenBank/DDBJ whole genome shotgun (WGS) entry which is preliminary data.</text>
</comment>
<name>A0A8I1KG14_9GAMM</name>
<gene>
    <name evidence="1" type="ORF">JHC10_01685</name>
    <name evidence="2" type="ORF">JHC11_00410</name>
</gene>
<keyword evidence="4" id="KW-1185">Reference proteome</keyword>
<dbReference type="EMBL" id="JAEMOS010000004">
    <property type="protein sequence ID" value="MBJ7265648.1"/>
    <property type="molecule type" value="Genomic_DNA"/>
</dbReference>
<proteinExistence type="predicted"/>
<protein>
    <submittedName>
        <fullName evidence="2">Uncharacterized protein</fullName>
    </submittedName>
</protein>
<evidence type="ECO:0000313" key="2">
    <source>
        <dbReference type="EMBL" id="MBJ7314462.1"/>
    </source>
</evidence>
<dbReference type="Proteomes" id="UP000655994">
    <property type="component" value="Unassembled WGS sequence"/>
</dbReference>
<evidence type="ECO:0000313" key="4">
    <source>
        <dbReference type="Proteomes" id="UP000655994"/>
    </source>
</evidence>
<dbReference type="Proteomes" id="UP000621390">
    <property type="component" value="Unassembled WGS sequence"/>
</dbReference>
<sequence length="352" mass="39583">MNSNKTFFIKPSKPLFGERKLDPVLATENVLNGVETNIILDTNILIRMEKVVKEGNKWSSVKKYGLNNLVKLLKRCPPHSVCISPGFALSEMPPAAANQSRIFYENFCAKHLRGFVDAPNSLRTHFRETSRDYGFKDLPLEARGVLAIPFVSILYLNLIYYKKEGSPIKKFKTYLDKIESTIDILSATEIEIAKYCFSEIESGEQEILNLRKNIRANFIKTGREKRPKNANEVLKIGFNGACDIRLLTSANVNDQNGLDNVIQDSWIATGDKKLAAFSDVFHHVNVDGEAGKYAASSTIGGDGKNQYWHEALIAWGVKSLSRRAHYESKKLDFDELASIADKAILEIEKEFG</sequence>